<protein>
    <submittedName>
        <fullName evidence="1">Uncharacterized protein</fullName>
    </submittedName>
</protein>
<organism evidence="1 2">
    <name type="scientific">Rhodococcus pyridinivorans AK37</name>
    <dbReference type="NCBI Taxonomy" id="1114960"/>
    <lineage>
        <taxon>Bacteria</taxon>
        <taxon>Bacillati</taxon>
        <taxon>Actinomycetota</taxon>
        <taxon>Actinomycetes</taxon>
        <taxon>Mycobacteriales</taxon>
        <taxon>Nocardiaceae</taxon>
        <taxon>Rhodococcus</taxon>
    </lineage>
</organism>
<comment type="caution">
    <text evidence="1">The sequence shown here is derived from an EMBL/GenBank/DDBJ whole genome shotgun (WGS) entry which is preliminary data.</text>
</comment>
<name>H0JR26_9NOCA</name>
<evidence type="ECO:0000313" key="2">
    <source>
        <dbReference type="Proteomes" id="UP000005064"/>
    </source>
</evidence>
<dbReference type="EMBL" id="AHBW01000038">
    <property type="protein sequence ID" value="EHK83809.1"/>
    <property type="molecule type" value="Genomic_DNA"/>
</dbReference>
<proteinExistence type="predicted"/>
<accession>H0JR26</accession>
<dbReference type="AlphaFoldDB" id="H0JR26"/>
<sequence length="85" mass="8657">MNVGAACSFSECAVTFGGIDVEDQRMRFVDGVLGGADAPAAVQAWRRAVARARSIAASAVSASTANTLIRRETVGSEATAPKISG</sequence>
<reference evidence="1 2" key="1">
    <citation type="submission" date="2011-12" db="EMBL/GenBank/DDBJ databases">
        <authorList>
            <person name="Kriszt B."/>
            <person name="Tancsics A."/>
            <person name="Cserhati M."/>
            <person name="Toth A."/>
            <person name="Nagy I."/>
            <person name="Horvath B."/>
            <person name="Tamura T."/>
            <person name="Kukolya J."/>
            <person name="Szoboszlay S."/>
        </authorList>
    </citation>
    <scope>NUCLEOTIDE SEQUENCE [LARGE SCALE GENOMIC DNA]</scope>
    <source>
        <strain evidence="1 2">AK37</strain>
    </source>
</reference>
<evidence type="ECO:0000313" key="1">
    <source>
        <dbReference type="EMBL" id="EHK83809.1"/>
    </source>
</evidence>
<dbReference type="Proteomes" id="UP000005064">
    <property type="component" value="Unassembled WGS sequence"/>
</dbReference>
<gene>
    <name evidence="1" type="ORF">AK37_10561</name>
</gene>